<comment type="caution">
    <text evidence="5">The sequence shown here is derived from an EMBL/GenBank/DDBJ whole genome shotgun (WGS) entry which is preliminary data.</text>
</comment>
<feature type="domain" description="Aminotransferase class I/classII large" evidence="4">
    <location>
        <begin position="31"/>
        <end position="369"/>
    </location>
</feature>
<sequence>MNKREDILAAKIKALHDQGLHRKRGVTSEPGMVNFSSNDYLSLATEEKIKRAYREGYAKYPSGSGGSPVICGYHRIHRDFEQDIARALQVDDAILFSSGYAANLGLMAVLAQTGAHLILDKGSHASFYDGIKLAQVPYTRYAHNNMITLAQKLKCAPSNPIIITEGVFSMGGQQAPLNDILMLGKPYDALCMVDEAHSFGLIGDHGLGLVQRYRLSQEEIPLRIIPFGKAFAGQGAVIAGHQVWIDALTQYARSYIYSTAISPALTYGLRHSFYFLYDADDRRRKLQDLVHYFSEQVRLSPLKWCRSKTAIQYLILGCPYLAVKYAQLLQAKSIVCQAVRVPTVSAQQTGLRVVLNYHHDQKDIDYLFRQLHVIHDATFTH</sequence>
<dbReference type="Proteomes" id="UP000054877">
    <property type="component" value="Unassembled WGS sequence"/>
</dbReference>
<dbReference type="SUPFAM" id="SSF53383">
    <property type="entry name" value="PLP-dependent transferases"/>
    <property type="match status" value="1"/>
</dbReference>
<evidence type="ECO:0000256" key="1">
    <source>
        <dbReference type="ARBA" id="ARBA00001933"/>
    </source>
</evidence>
<dbReference type="GO" id="GO:0030170">
    <property type="term" value="F:pyridoxal phosphate binding"/>
    <property type="evidence" value="ECO:0007669"/>
    <property type="project" value="InterPro"/>
</dbReference>
<evidence type="ECO:0000259" key="4">
    <source>
        <dbReference type="Pfam" id="PF00155"/>
    </source>
</evidence>
<keyword evidence="3" id="KW-0663">Pyridoxal phosphate</keyword>
<dbReference type="InterPro" id="IPR004839">
    <property type="entry name" value="Aminotransferase_I/II_large"/>
</dbReference>
<reference evidence="5 6" key="1">
    <citation type="submission" date="2015-11" db="EMBL/GenBank/DDBJ databases">
        <title>Genomic analysis of 38 Legionella species identifies large and diverse effector repertoires.</title>
        <authorList>
            <person name="Burstein D."/>
            <person name="Amaro F."/>
            <person name="Zusman T."/>
            <person name="Lifshitz Z."/>
            <person name="Cohen O."/>
            <person name="Gilbert J.A."/>
            <person name="Pupko T."/>
            <person name="Shuman H.A."/>
            <person name="Segal G."/>
        </authorList>
    </citation>
    <scope>NUCLEOTIDE SEQUENCE [LARGE SCALE GENOMIC DNA]</scope>
    <source>
        <strain evidence="5 6">Mt.St.Helens-9</strain>
    </source>
</reference>
<keyword evidence="2" id="KW-0808">Transferase</keyword>
<organism evidence="5 6">
    <name type="scientific">Legionella spiritensis</name>
    <dbReference type="NCBI Taxonomy" id="452"/>
    <lineage>
        <taxon>Bacteria</taxon>
        <taxon>Pseudomonadati</taxon>
        <taxon>Pseudomonadota</taxon>
        <taxon>Gammaproteobacteria</taxon>
        <taxon>Legionellales</taxon>
        <taxon>Legionellaceae</taxon>
        <taxon>Legionella</taxon>
    </lineage>
</organism>
<evidence type="ECO:0000256" key="2">
    <source>
        <dbReference type="ARBA" id="ARBA00022679"/>
    </source>
</evidence>
<dbReference type="GO" id="GO:0009102">
    <property type="term" value="P:biotin biosynthetic process"/>
    <property type="evidence" value="ECO:0007669"/>
    <property type="project" value="TreeGrafter"/>
</dbReference>
<keyword evidence="6" id="KW-1185">Reference proteome</keyword>
<gene>
    <name evidence="5" type="primary">bioF</name>
    <name evidence="5" type="ORF">Lspi_1589</name>
</gene>
<dbReference type="PATRIC" id="fig|452.5.peg.1747"/>
<dbReference type="RefSeq" id="WP_058483501.1">
    <property type="nucleotide sequence ID" value="NZ_CAAAII010000001.1"/>
</dbReference>
<name>A0A0W0Z5T8_LEGSP</name>
<dbReference type="Pfam" id="PF00155">
    <property type="entry name" value="Aminotran_1_2"/>
    <property type="match status" value="1"/>
</dbReference>
<dbReference type="InterPro" id="IPR015422">
    <property type="entry name" value="PyrdxlP-dep_Trfase_small"/>
</dbReference>
<dbReference type="Gene3D" id="3.40.640.10">
    <property type="entry name" value="Type I PLP-dependent aspartate aminotransferase-like (Major domain)"/>
    <property type="match status" value="1"/>
</dbReference>
<dbReference type="GO" id="GO:0008710">
    <property type="term" value="F:8-amino-7-oxononanoate synthase activity"/>
    <property type="evidence" value="ECO:0007669"/>
    <property type="project" value="TreeGrafter"/>
</dbReference>
<comment type="cofactor">
    <cofactor evidence="1">
        <name>pyridoxal 5'-phosphate</name>
        <dbReference type="ChEBI" id="CHEBI:597326"/>
    </cofactor>
</comment>
<protein>
    <submittedName>
        <fullName evidence="5">8-amino-7-oxononanoate synthase</fullName>
    </submittedName>
</protein>
<dbReference type="InterPro" id="IPR015421">
    <property type="entry name" value="PyrdxlP-dep_Trfase_major"/>
</dbReference>
<accession>A0A0W0Z5T8</accession>
<dbReference type="AlphaFoldDB" id="A0A0W0Z5T8"/>
<dbReference type="PANTHER" id="PTHR13693">
    <property type="entry name" value="CLASS II AMINOTRANSFERASE/8-AMINO-7-OXONONANOATE SYNTHASE"/>
    <property type="match status" value="1"/>
</dbReference>
<dbReference type="Gene3D" id="3.90.1150.10">
    <property type="entry name" value="Aspartate Aminotransferase, domain 1"/>
    <property type="match status" value="1"/>
</dbReference>
<dbReference type="InterPro" id="IPR050087">
    <property type="entry name" value="AON_synthase_class-II"/>
</dbReference>
<dbReference type="PANTHER" id="PTHR13693:SF100">
    <property type="entry name" value="8-AMINO-7-OXONONANOATE SYNTHASE"/>
    <property type="match status" value="1"/>
</dbReference>
<evidence type="ECO:0000256" key="3">
    <source>
        <dbReference type="ARBA" id="ARBA00022898"/>
    </source>
</evidence>
<evidence type="ECO:0000313" key="5">
    <source>
        <dbReference type="EMBL" id="KTD64070.1"/>
    </source>
</evidence>
<evidence type="ECO:0000313" key="6">
    <source>
        <dbReference type="Proteomes" id="UP000054877"/>
    </source>
</evidence>
<dbReference type="STRING" id="452.Lspi_1589"/>
<proteinExistence type="predicted"/>
<dbReference type="InterPro" id="IPR015424">
    <property type="entry name" value="PyrdxlP-dep_Trfase"/>
</dbReference>
<dbReference type="EMBL" id="LNYX01000014">
    <property type="protein sequence ID" value="KTD64070.1"/>
    <property type="molecule type" value="Genomic_DNA"/>
</dbReference>